<sequence length="288" mass="32844">MYKKMALAVSCSLVFAGSVLANTFPSSQIYLATELENGIKVKPITGAKGYHNQPLVTEDGIYFTQSVTDGDKSQMDLFFYDFNKASAENLTNSPVSEYSPTLYPHEAGLSSIVVEADGKQKLWFYPFDKSQAPKRIFDHIEPVGYHAWGKTEDLVMFILGEPHTLQYTDLTGHLPKVVAGDIGRSLAFNEKRSLYSFTYQEGNQHWFATFSPNTQQVKQHFVMPQQVRDYTWIDSDTVAYAIDNRIYTRNIEQPKQVSQWHNFTSYCDSQITRLSYKQGKMAFVCQKL</sequence>
<reference evidence="3" key="1">
    <citation type="submission" date="2015-11" db="EMBL/GenBank/DDBJ databases">
        <authorList>
            <person name="Kim K.M."/>
        </authorList>
    </citation>
    <scope>NUCLEOTIDE SEQUENCE [LARGE SCALE GENOMIC DNA]</scope>
    <source>
        <strain evidence="3">KCTC 12086</strain>
    </source>
</reference>
<accession>A0A0S2JYH6</accession>
<dbReference type="AlphaFoldDB" id="A0A0S2JYH6"/>
<dbReference type="RefSeq" id="WP_058028687.1">
    <property type="nucleotide sequence ID" value="NZ_CP013187.1"/>
</dbReference>
<dbReference type="STRING" id="161398.PP2015_390"/>
<feature type="chain" id="PRO_5006600751" evidence="1">
    <location>
        <begin position="22"/>
        <end position="288"/>
    </location>
</feature>
<evidence type="ECO:0000313" key="3">
    <source>
        <dbReference type="Proteomes" id="UP000061457"/>
    </source>
</evidence>
<organism evidence="2 3">
    <name type="scientific">Pseudoalteromonas phenolica</name>
    <dbReference type="NCBI Taxonomy" id="161398"/>
    <lineage>
        <taxon>Bacteria</taxon>
        <taxon>Pseudomonadati</taxon>
        <taxon>Pseudomonadota</taxon>
        <taxon>Gammaproteobacteria</taxon>
        <taxon>Alteromonadales</taxon>
        <taxon>Pseudoalteromonadaceae</taxon>
        <taxon>Pseudoalteromonas</taxon>
    </lineage>
</organism>
<keyword evidence="3" id="KW-1185">Reference proteome</keyword>
<dbReference type="EMBL" id="CP013187">
    <property type="protein sequence ID" value="ALO40916.1"/>
    <property type="molecule type" value="Genomic_DNA"/>
</dbReference>
<dbReference type="InterPro" id="IPR011042">
    <property type="entry name" value="6-blade_b-propeller_TolB-like"/>
</dbReference>
<feature type="signal peptide" evidence="1">
    <location>
        <begin position="1"/>
        <end position="21"/>
    </location>
</feature>
<dbReference type="PATRIC" id="fig|161398.10.peg.400"/>
<gene>
    <name evidence="2" type="ORF">PP2015_390</name>
</gene>
<dbReference type="KEGG" id="pphe:PP2015_390"/>
<name>A0A0S2JYH6_9GAMM</name>
<protein>
    <submittedName>
        <fullName evidence="2">Signal peptide-containing protein</fullName>
    </submittedName>
</protein>
<keyword evidence="1" id="KW-0732">Signal</keyword>
<dbReference type="Gene3D" id="2.120.10.30">
    <property type="entry name" value="TolB, C-terminal domain"/>
    <property type="match status" value="1"/>
</dbReference>
<dbReference type="Proteomes" id="UP000061457">
    <property type="component" value="Chromosome I"/>
</dbReference>
<evidence type="ECO:0000256" key="1">
    <source>
        <dbReference type="SAM" id="SignalP"/>
    </source>
</evidence>
<dbReference type="OrthoDB" id="9797498at2"/>
<proteinExistence type="predicted"/>
<dbReference type="SUPFAM" id="SSF69304">
    <property type="entry name" value="Tricorn protease N-terminal domain"/>
    <property type="match status" value="1"/>
</dbReference>
<evidence type="ECO:0000313" key="2">
    <source>
        <dbReference type="EMBL" id="ALO40916.1"/>
    </source>
</evidence>